<dbReference type="InterPro" id="IPR029044">
    <property type="entry name" value="Nucleotide-diphossugar_trans"/>
</dbReference>
<name>A0A2Z6GCI7_9PROT</name>
<protein>
    <submittedName>
        <fullName evidence="1">Sugar transferase</fullName>
    </submittedName>
</protein>
<dbReference type="Gene3D" id="3.90.550.10">
    <property type="entry name" value="Spore Coat Polysaccharide Biosynthesis Protein SpsA, Chain A"/>
    <property type="match status" value="1"/>
</dbReference>
<evidence type="ECO:0000313" key="1">
    <source>
        <dbReference type="EMBL" id="BBE51029.1"/>
    </source>
</evidence>
<dbReference type="PANTHER" id="PTHR33604">
    <property type="entry name" value="OSJNBA0004B13.7 PROTEIN"/>
    <property type="match status" value="1"/>
</dbReference>
<keyword evidence="2" id="KW-1185">Reference proteome</keyword>
<dbReference type="STRING" id="1188319.OYT1_02499"/>
<dbReference type="PANTHER" id="PTHR33604:SF3">
    <property type="entry name" value="OSJNBA0004B13.7 PROTEIN"/>
    <property type="match status" value="1"/>
</dbReference>
<accession>A0A2Z6GCI7</accession>
<dbReference type="SUPFAM" id="SSF53448">
    <property type="entry name" value="Nucleotide-diphospho-sugar transferases"/>
    <property type="match status" value="1"/>
</dbReference>
<keyword evidence="1" id="KW-0808">Transferase</keyword>
<dbReference type="EMBL" id="AP018738">
    <property type="protein sequence ID" value="BBE51029.1"/>
    <property type="molecule type" value="Genomic_DNA"/>
</dbReference>
<dbReference type="GO" id="GO:0016740">
    <property type="term" value="F:transferase activity"/>
    <property type="evidence" value="ECO:0007669"/>
    <property type="project" value="UniProtKB-KW"/>
</dbReference>
<dbReference type="OrthoDB" id="5180856at2"/>
<dbReference type="Proteomes" id="UP000033070">
    <property type="component" value="Chromosome"/>
</dbReference>
<dbReference type="KEGG" id="fam:OYT1_ch1475"/>
<proteinExistence type="predicted"/>
<gene>
    <name evidence="1" type="ORF">OYT1_ch1475</name>
</gene>
<sequence length="308" mass="35261">MLDSFSPIALFTFKRPEHTKRTLESLAQNAEFLESPLFIYCDGARHEGEAAQVEETRKLVRDWPHPNKTVIERDRNWGLANSVIEGVTQLCERFGRVVVVEDDLVVSPVFLSYLNAALVRYADEAKVMQVSGYMFPIEMCGENEAQLLPITSTWGWATWGRAWKNFGVSEVEIAKIFSDSKRQKSFDLDGSYPYSRRLRKQLNGKSDSWGIRWYFSVFCADGLVVYPPETLVKNIGHDGSGTHCKIECSQEDAAPSFNVEKFVYPSTIECSRVSYAKVKKQLSGQYRLVNRAWVWLRTECVSRLRKIT</sequence>
<dbReference type="AlphaFoldDB" id="A0A2Z6GCI7"/>
<reference evidence="1 2" key="1">
    <citation type="submission" date="2018-06" db="EMBL/GenBank/DDBJ databases">
        <title>OYT1 Genome Sequencing.</title>
        <authorList>
            <person name="Kato S."/>
            <person name="Itoh T."/>
            <person name="Ohkuma M."/>
        </authorList>
    </citation>
    <scope>NUCLEOTIDE SEQUENCE [LARGE SCALE GENOMIC DNA]</scope>
    <source>
        <strain evidence="1 2">OYT1</strain>
    </source>
</reference>
<organism evidence="1 2">
    <name type="scientific">Ferriphaselus amnicola</name>
    <dbReference type="NCBI Taxonomy" id="1188319"/>
    <lineage>
        <taxon>Bacteria</taxon>
        <taxon>Pseudomonadati</taxon>
        <taxon>Pseudomonadota</taxon>
        <taxon>Betaproteobacteria</taxon>
        <taxon>Nitrosomonadales</taxon>
        <taxon>Gallionellaceae</taxon>
        <taxon>Ferriphaselus</taxon>
    </lineage>
</organism>
<dbReference type="RefSeq" id="WP_062627595.1">
    <property type="nucleotide sequence ID" value="NZ_AP018738.1"/>
</dbReference>
<evidence type="ECO:0000313" key="2">
    <source>
        <dbReference type="Proteomes" id="UP000033070"/>
    </source>
</evidence>